<protein>
    <submittedName>
        <fullName evidence="2">HNH endonuclease</fullName>
    </submittedName>
</protein>
<name>A0A3A6QXJ0_9VIBR</name>
<dbReference type="CDD" id="cd00085">
    <property type="entry name" value="HNHc"/>
    <property type="match status" value="1"/>
</dbReference>
<dbReference type="AlphaFoldDB" id="A0A3A6QXJ0"/>
<evidence type="ECO:0000259" key="1">
    <source>
        <dbReference type="SMART" id="SM00507"/>
    </source>
</evidence>
<dbReference type="SMART" id="SM00507">
    <property type="entry name" value="HNHc"/>
    <property type="match status" value="1"/>
</dbReference>
<dbReference type="OrthoDB" id="9816185at2"/>
<evidence type="ECO:0000313" key="2">
    <source>
        <dbReference type="EMBL" id="RJX73704.1"/>
    </source>
</evidence>
<dbReference type="RefSeq" id="WP_120029945.1">
    <property type="nucleotide sequence ID" value="NZ_QVMU01000003.1"/>
</dbReference>
<dbReference type="Proteomes" id="UP000273252">
    <property type="component" value="Unassembled WGS sequence"/>
</dbReference>
<dbReference type="InterPro" id="IPR003615">
    <property type="entry name" value="HNH_nuc"/>
</dbReference>
<dbReference type="EMBL" id="QVMU01000003">
    <property type="protein sequence ID" value="RJX73704.1"/>
    <property type="molecule type" value="Genomic_DNA"/>
</dbReference>
<keyword evidence="3" id="KW-1185">Reference proteome</keyword>
<dbReference type="Gene3D" id="1.10.30.50">
    <property type="match status" value="1"/>
</dbReference>
<evidence type="ECO:0000313" key="3">
    <source>
        <dbReference type="Proteomes" id="UP000273252"/>
    </source>
</evidence>
<organism evidence="2 3">
    <name type="scientific">Vibrio sinensis</name>
    <dbReference type="NCBI Taxonomy" id="2302434"/>
    <lineage>
        <taxon>Bacteria</taxon>
        <taxon>Pseudomonadati</taxon>
        <taxon>Pseudomonadota</taxon>
        <taxon>Gammaproteobacteria</taxon>
        <taxon>Vibrionales</taxon>
        <taxon>Vibrionaceae</taxon>
        <taxon>Vibrio</taxon>
    </lineage>
</organism>
<dbReference type="GO" id="GO:0004519">
    <property type="term" value="F:endonuclease activity"/>
    <property type="evidence" value="ECO:0007669"/>
    <property type="project" value="UniProtKB-KW"/>
</dbReference>
<gene>
    <name evidence="2" type="ORF">DZ860_05600</name>
</gene>
<proteinExistence type="predicted"/>
<sequence>MLKLNPPISSYLDMLTLCRNGITGNAGLLQNVNSASNVLQQQAEQYEASATTGELYTIVPLALARPKDDPVVVGHLKKSDLVKLYDNYVVGKSKPARAVYDALMIAANDKCPFCGGIGRPRNLDHYLPKAHYPQFSIVPVNLVPSCRDCNMDGKGQAFATVASDQVLQPYLDDDRFFSKQWLFARYLPGAADEPGVIEYFVSPPQNWEPIDKQRVKKHFDDFDLGLRFSKEAGSRLVALLPQYEALLAAQVSEDVAKNIIFQTVIDTSPFINHWERVMCLALMSEL</sequence>
<accession>A0A3A6QXJ0</accession>
<reference evidence="2 3" key="1">
    <citation type="submission" date="2018-08" db="EMBL/GenBank/DDBJ databases">
        <title>Vibrio isolated from the Eastern China Marginal Seas.</title>
        <authorList>
            <person name="Li Y."/>
        </authorList>
    </citation>
    <scope>NUCLEOTIDE SEQUENCE [LARGE SCALE GENOMIC DNA]</scope>
    <source>
        <strain evidence="2 3">BEI233</strain>
    </source>
</reference>
<feature type="domain" description="HNH nuclease" evidence="1">
    <location>
        <begin position="98"/>
        <end position="151"/>
    </location>
</feature>
<keyword evidence="2" id="KW-0255">Endonuclease</keyword>
<comment type="caution">
    <text evidence="2">The sequence shown here is derived from an EMBL/GenBank/DDBJ whole genome shotgun (WGS) entry which is preliminary data.</text>
</comment>
<keyword evidence="2" id="KW-0378">Hydrolase</keyword>
<keyword evidence="2" id="KW-0540">Nuclease</keyword>